<evidence type="ECO:0000256" key="1">
    <source>
        <dbReference type="SAM" id="MobiDB-lite"/>
    </source>
</evidence>
<keyword evidence="3" id="KW-1185">Reference proteome</keyword>
<dbReference type="EMBL" id="JAULSN010000006">
    <property type="protein sequence ID" value="KAK3369581.1"/>
    <property type="molecule type" value="Genomic_DNA"/>
</dbReference>
<comment type="caution">
    <text evidence="2">The sequence shown here is derived from an EMBL/GenBank/DDBJ whole genome shotgun (WGS) entry which is preliminary data.</text>
</comment>
<reference evidence="2" key="1">
    <citation type="journal article" date="2023" name="Mol. Phylogenet. Evol.">
        <title>Genome-scale phylogeny and comparative genomics of the fungal order Sordariales.</title>
        <authorList>
            <person name="Hensen N."/>
            <person name="Bonometti L."/>
            <person name="Westerberg I."/>
            <person name="Brannstrom I.O."/>
            <person name="Guillou S."/>
            <person name="Cros-Aarteil S."/>
            <person name="Calhoun S."/>
            <person name="Haridas S."/>
            <person name="Kuo A."/>
            <person name="Mondo S."/>
            <person name="Pangilinan J."/>
            <person name="Riley R."/>
            <person name="LaButti K."/>
            <person name="Andreopoulos B."/>
            <person name="Lipzen A."/>
            <person name="Chen C."/>
            <person name="Yan M."/>
            <person name="Daum C."/>
            <person name="Ng V."/>
            <person name="Clum A."/>
            <person name="Steindorff A."/>
            <person name="Ohm R.A."/>
            <person name="Martin F."/>
            <person name="Silar P."/>
            <person name="Natvig D.O."/>
            <person name="Lalanne C."/>
            <person name="Gautier V."/>
            <person name="Ament-Velasquez S.L."/>
            <person name="Kruys A."/>
            <person name="Hutchinson M.I."/>
            <person name="Powell A.J."/>
            <person name="Barry K."/>
            <person name="Miller A.N."/>
            <person name="Grigoriev I.V."/>
            <person name="Debuchy R."/>
            <person name="Gladieux P."/>
            <person name="Hiltunen Thoren M."/>
            <person name="Johannesson H."/>
        </authorList>
    </citation>
    <scope>NUCLEOTIDE SEQUENCE</scope>
    <source>
        <strain evidence="2">CBS 958.72</strain>
    </source>
</reference>
<evidence type="ECO:0000313" key="3">
    <source>
        <dbReference type="Proteomes" id="UP001287356"/>
    </source>
</evidence>
<name>A0AAE0N3J3_9PEZI</name>
<sequence length="227" mass="25175">MAAPTTISLVPQPKPCGCLGCSWYRQILSFAAANLDDILEFCNIASEDVFVDAPLEAYPRNLDNEILEICDSRSEKEFVAVVSTAHPPLSLNNTEAQQRGEETKNERQVSEQATEVTSMENVPTPPAQVEEQLEPESMEMNVREKPTRPTVIVPPSRYPTPPKLIFEPFTPDNPRSSVLESIEVITSPLLDQLAPLPSIDGIIRRSLFDELNSADSSEGEDFDFDVN</sequence>
<protein>
    <submittedName>
        <fullName evidence="2">Uncharacterized protein</fullName>
    </submittedName>
</protein>
<evidence type="ECO:0000313" key="2">
    <source>
        <dbReference type="EMBL" id="KAK3369581.1"/>
    </source>
</evidence>
<dbReference type="AlphaFoldDB" id="A0AAE0N3J3"/>
<organism evidence="2 3">
    <name type="scientific">Lasiosphaeria ovina</name>
    <dbReference type="NCBI Taxonomy" id="92902"/>
    <lineage>
        <taxon>Eukaryota</taxon>
        <taxon>Fungi</taxon>
        <taxon>Dikarya</taxon>
        <taxon>Ascomycota</taxon>
        <taxon>Pezizomycotina</taxon>
        <taxon>Sordariomycetes</taxon>
        <taxon>Sordariomycetidae</taxon>
        <taxon>Sordariales</taxon>
        <taxon>Lasiosphaeriaceae</taxon>
        <taxon>Lasiosphaeria</taxon>
    </lineage>
</organism>
<reference evidence="2" key="2">
    <citation type="submission" date="2023-06" db="EMBL/GenBank/DDBJ databases">
        <authorList>
            <consortium name="Lawrence Berkeley National Laboratory"/>
            <person name="Haridas S."/>
            <person name="Hensen N."/>
            <person name="Bonometti L."/>
            <person name="Westerberg I."/>
            <person name="Brannstrom I.O."/>
            <person name="Guillou S."/>
            <person name="Cros-Aarteil S."/>
            <person name="Calhoun S."/>
            <person name="Kuo A."/>
            <person name="Mondo S."/>
            <person name="Pangilinan J."/>
            <person name="Riley R."/>
            <person name="Labutti K."/>
            <person name="Andreopoulos B."/>
            <person name="Lipzen A."/>
            <person name="Chen C."/>
            <person name="Yanf M."/>
            <person name="Daum C."/>
            <person name="Ng V."/>
            <person name="Clum A."/>
            <person name="Steindorff A."/>
            <person name="Ohm R."/>
            <person name="Martin F."/>
            <person name="Silar P."/>
            <person name="Natvig D."/>
            <person name="Lalanne C."/>
            <person name="Gautier V."/>
            <person name="Ament-Velasquez S.L."/>
            <person name="Kruys A."/>
            <person name="Hutchinson M.I."/>
            <person name="Powell A.J."/>
            <person name="Barry K."/>
            <person name="Miller A.N."/>
            <person name="Grigoriev I.V."/>
            <person name="Debuchy R."/>
            <person name="Gladieux P."/>
            <person name="Thoren M.H."/>
            <person name="Johannesson H."/>
        </authorList>
    </citation>
    <scope>NUCLEOTIDE SEQUENCE</scope>
    <source>
        <strain evidence="2">CBS 958.72</strain>
    </source>
</reference>
<feature type="compositionally biased region" description="Polar residues" evidence="1">
    <location>
        <begin position="110"/>
        <end position="121"/>
    </location>
</feature>
<gene>
    <name evidence="2" type="ORF">B0T24DRAFT_708302</name>
</gene>
<proteinExistence type="predicted"/>
<dbReference type="Proteomes" id="UP001287356">
    <property type="component" value="Unassembled WGS sequence"/>
</dbReference>
<accession>A0AAE0N3J3</accession>
<feature type="region of interest" description="Disordered" evidence="1">
    <location>
        <begin position="89"/>
        <end position="156"/>
    </location>
</feature>
<feature type="compositionally biased region" description="Basic and acidic residues" evidence="1">
    <location>
        <begin position="98"/>
        <end position="109"/>
    </location>
</feature>